<comment type="subcellular location">
    <subcellularLocation>
        <location evidence="4">Cytoplasm</location>
    </subcellularLocation>
</comment>
<keyword evidence="2 4" id="KW-0808">Transferase</keyword>
<comment type="catalytic activity">
    <reaction evidence="4">
        <text>N-terminal L-glutamyl-[protein] + L-leucyl-tRNA(Leu) = N-terminal L-leucyl-L-glutamyl-[protein] + tRNA(Leu) + H(+)</text>
        <dbReference type="Rhea" id="RHEA:50412"/>
        <dbReference type="Rhea" id="RHEA-COMP:9613"/>
        <dbReference type="Rhea" id="RHEA-COMP:9622"/>
        <dbReference type="Rhea" id="RHEA-COMP:12664"/>
        <dbReference type="Rhea" id="RHEA-COMP:12668"/>
        <dbReference type="ChEBI" id="CHEBI:15378"/>
        <dbReference type="ChEBI" id="CHEBI:64721"/>
        <dbReference type="ChEBI" id="CHEBI:78442"/>
        <dbReference type="ChEBI" id="CHEBI:78494"/>
        <dbReference type="ChEBI" id="CHEBI:133041"/>
        <dbReference type="EC" id="2.3.2.29"/>
    </reaction>
</comment>
<dbReference type="SUPFAM" id="SSF55729">
    <property type="entry name" value="Acyl-CoA N-acyltransferases (Nat)"/>
    <property type="match status" value="1"/>
</dbReference>
<dbReference type="InterPro" id="IPR007472">
    <property type="entry name" value="N-end_Aminoacyl_Trfase_C"/>
</dbReference>
<dbReference type="PIRSF" id="PIRSF037208">
    <property type="entry name" value="ATE_pro_prd"/>
    <property type="match status" value="1"/>
</dbReference>
<proteinExistence type="inferred from homology"/>
<dbReference type="HAMAP" id="MF_00689">
    <property type="entry name" value="Bpt"/>
    <property type="match status" value="1"/>
</dbReference>
<feature type="domain" description="N-end rule aminoacyl transferase C-terminal" evidence="6">
    <location>
        <begin position="109"/>
        <end position="230"/>
    </location>
</feature>
<dbReference type="InterPro" id="IPR017138">
    <property type="entry name" value="Asp_Glu_LeuTrfase"/>
</dbReference>
<name>A0A2A4X1F4_9GAMM</name>
<dbReference type="InterPro" id="IPR030700">
    <property type="entry name" value="N-end_Aminoacyl_Trfase"/>
</dbReference>
<keyword evidence="1 4" id="KW-0963">Cytoplasm</keyword>
<gene>
    <name evidence="4" type="primary">bpt</name>
    <name evidence="7" type="ORF">COB20_11260</name>
</gene>
<dbReference type="GO" id="GO:0004057">
    <property type="term" value="F:arginyl-tRNA--protein transferase activity"/>
    <property type="evidence" value="ECO:0007669"/>
    <property type="project" value="InterPro"/>
</dbReference>
<dbReference type="PANTHER" id="PTHR21367">
    <property type="entry name" value="ARGININE-TRNA-PROTEIN TRANSFERASE 1"/>
    <property type="match status" value="1"/>
</dbReference>
<accession>A0A2A4X1F4</accession>
<dbReference type="Pfam" id="PF04377">
    <property type="entry name" value="ATE_C"/>
    <property type="match status" value="1"/>
</dbReference>
<dbReference type="EMBL" id="NVUL01000061">
    <property type="protein sequence ID" value="PCI76161.1"/>
    <property type="molecule type" value="Genomic_DNA"/>
</dbReference>
<evidence type="ECO:0000256" key="3">
    <source>
        <dbReference type="ARBA" id="ARBA00023315"/>
    </source>
</evidence>
<dbReference type="NCBIfam" id="NF002341">
    <property type="entry name" value="PRK01305.1-1"/>
    <property type="match status" value="1"/>
</dbReference>
<dbReference type="GO" id="GO:0071596">
    <property type="term" value="P:ubiquitin-dependent protein catabolic process via the N-end rule pathway"/>
    <property type="evidence" value="ECO:0007669"/>
    <property type="project" value="InterPro"/>
</dbReference>
<dbReference type="PANTHER" id="PTHR21367:SF1">
    <property type="entry name" value="ARGINYL-TRNA--PROTEIN TRANSFERASE 1"/>
    <property type="match status" value="1"/>
</dbReference>
<evidence type="ECO:0000259" key="6">
    <source>
        <dbReference type="Pfam" id="PF04377"/>
    </source>
</evidence>
<dbReference type="GO" id="GO:0005737">
    <property type="term" value="C:cytoplasm"/>
    <property type="evidence" value="ECO:0007669"/>
    <property type="project" value="UniProtKB-SubCell"/>
</dbReference>
<dbReference type="AlphaFoldDB" id="A0A2A4X1F4"/>
<evidence type="ECO:0000256" key="1">
    <source>
        <dbReference type="ARBA" id="ARBA00022490"/>
    </source>
</evidence>
<dbReference type="EC" id="2.3.2.29" evidence="4"/>
<keyword evidence="3 4" id="KW-0012">Acyltransferase</keyword>
<dbReference type="InterPro" id="IPR007471">
    <property type="entry name" value="N-end_Aminoacyl_Trfase_N"/>
</dbReference>
<comment type="similarity">
    <text evidence="4">Belongs to the R-transferase family. Bpt subfamily.</text>
</comment>
<evidence type="ECO:0000256" key="4">
    <source>
        <dbReference type="HAMAP-Rule" id="MF_00689"/>
    </source>
</evidence>
<sequence length="239" mass="27966">MNSKSKINETIKLFRTAAHPCSYKEDETAATVFVDPELSITQHLNSRLTELGYRRSGAHLYRPDCEHCRACISCRLPVAQFRRGKRFQRIWNRNKDVRVEERSELSGDEAYFLYQEYIEKRHSDGDMYPATPEQFDAFIRSNAEGAQYYCFTIEEKLIAVGVSDVLDSGLSAVYTFFDPELEKRSLGNFVILWQIERARSLGLDYLYLGYWIKDCTKMEYKSTFRPLEMLIKGKWVLVK</sequence>
<dbReference type="Pfam" id="PF04376">
    <property type="entry name" value="ATE_N"/>
    <property type="match status" value="1"/>
</dbReference>
<evidence type="ECO:0000259" key="5">
    <source>
        <dbReference type="Pfam" id="PF04376"/>
    </source>
</evidence>
<reference evidence="8" key="1">
    <citation type="submission" date="2017-08" db="EMBL/GenBank/DDBJ databases">
        <title>A dynamic microbial community with high functional redundancy inhabits the cold, oxic subseafloor aquifer.</title>
        <authorList>
            <person name="Tully B.J."/>
            <person name="Wheat C.G."/>
            <person name="Glazer B.T."/>
            <person name="Huber J.A."/>
        </authorList>
    </citation>
    <scope>NUCLEOTIDE SEQUENCE [LARGE SCALE GENOMIC DNA]</scope>
</reference>
<comment type="function">
    <text evidence="4">Functions in the N-end rule pathway of protein degradation where it conjugates Leu from its aminoacyl-tRNA to the N-termini of proteins containing an N-terminal aspartate or glutamate.</text>
</comment>
<evidence type="ECO:0000313" key="7">
    <source>
        <dbReference type="EMBL" id="PCI76161.1"/>
    </source>
</evidence>
<comment type="caution">
    <text evidence="7">The sequence shown here is derived from an EMBL/GenBank/DDBJ whole genome shotgun (WGS) entry which is preliminary data.</text>
</comment>
<organism evidence="7 8">
    <name type="scientific">SAR86 cluster bacterium</name>
    <dbReference type="NCBI Taxonomy" id="2030880"/>
    <lineage>
        <taxon>Bacteria</taxon>
        <taxon>Pseudomonadati</taxon>
        <taxon>Pseudomonadota</taxon>
        <taxon>Gammaproteobacteria</taxon>
        <taxon>SAR86 cluster</taxon>
    </lineage>
</organism>
<dbReference type="InterPro" id="IPR016181">
    <property type="entry name" value="Acyl_CoA_acyltransferase"/>
</dbReference>
<feature type="domain" description="N-end aminoacyl transferase N-terminal" evidence="5">
    <location>
        <begin position="19"/>
        <end position="89"/>
    </location>
</feature>
<dbReference type="GO" id="GO:0008914">
    <property type="term" value="F:leucyl-tRNA--protein transferase activity"/>
    <property type="evidence" value="ECO:0007669"/>
    <property type="project" value="UniProtKB-UniRule"/>
</dbReference>
<dbReference type="NCBIfam" id="NF002342">
    <property type="entry name" value="PRK01305.1-3"/>
    <property type="match status" value="1"/>
</dbReference>
<comment type="catalytic activity">
    <reaction evidence="4">
        <text>N-terminal L-aspartyl-[protein] + L-leucyl-tRNA(Leu) = N-terminal L-leucyl-L-aspartyl-[protein] + tRNA(Leu) + H(+)</text>
        <dbReference type="Rhea" id="RHEA:50420"/>
        <dbReference type="Rhea" id="RHEA-COMP:9613"/>
        <dbReference type="Rhea" id="RHEA-COMP:9622"/>
        <dbReference type="Rhea" id="RHEA-COMP:12669"/>
        <dbReference type="Rhea" id="RHEA-COMP:12674"/>
        <dbReference type="ChEBI" id="CHEBI:15378"/>
        <dbReference type="ChEBI" id="CHEBI:64720"/>
        <dbReference type="ChEBI" id="CHEBI:78442"/>
        <dbReference type="ChEBI" id="CHEBI:78494"/>
        <dbReference type="ChEBI" id="CHEBI:133042"/>
        <dbReference type="EC" id="2.3.2.29"/>
    </reaction>
</comment>
<evidence type="ECO:0000256" key="2">
    <source>
        <dbReference type="ARBA" id="ARBA00022679"/>
    </source>
</evidence>
<dbReference type="Proteomes" id="UP000218767">
    <property type="component" value="Unassembled WGS sequence"/>
</dbReference>
<protein>
    <recommendedName>
        <fullName evidence="4">Aspartate/glutamate leucyltransferase</fullName>
        <ecNumber evidence="4">2.3.2.29</ecNumber>
    </recommendedName>
</protein>
<evidence type="ECO:0000313" key="8">
    <source>
        <dbReference type="Proteomes" id="UP000218767"/>
    </source>
</evidence>
<dbReference type="NCBIfam" id="NF002346">
    <property type="entry name" value="PRK01305.2-3"/>
    <property type="match status" value="1"/>
</dbReference>